<name>A0AAQ3P8T1_VIGMU</name>
<dbReference type="Gene3D" id="2.130.10.10">
    <property type="entry name" value="YVTN repeat-like/Quinoprotein amine dehydrogenase"/>
    <property type="match status" value="1"/>
</dbReference>
<accession>A0AAQ3P8T1</accession>
<dbReference type="Pfam" id="PF00400">
    <property type="entry name" value="WD40"/>
    <property type="match status" value="1"/>
</dbReference>
<dbReference type="InterPro" id="IPR001680">
    <property type="entry name" value="WD40_rpt"/>
</dbReference>
<dbReference type="AlphaFoldDB" id="A0AAQ3P8T1"/>
<dbReference type="InterPro" id="IPR015943">
    <property type="entry name" value="WD40/YVTN_repeat-like_dom_sf"/>
</dbReference>
<gene>
    <name evidence="1" type="ORF">V8G54_001973</name>
</gene>
<protein>
    <submittedName>
        <fullName evidence="1">Uncharacterized protein</fullName>
    </submittedName>
</protein>
<dbReference type="PANTHER" id="PTHR44083">
    <property type="entry name" value="TOPLESS-RELATED PROTEIN 1-RELATED"/>
    <property type="match status" value="1"/>
</dbReference>
<reference evidence="1 2" key="1">
    <citation type="journal article" date="2023" name="Life. Sci Alliance">
        <title>Evolutionary insights into 3D genome organization and epigenetic landscape of Vigna mungo.</title>
        <authorList>
            <person name="Junaid A."/>
            <person name="Singh B."/>
            <person name="Bhatia S."/>
        </authorList>
    </citation>
    <scope>NUCLEOTIDE SEQUENCE [LARGE SCALE GENOMIC DNA]</scope>
    <source>
        <strain evidence="1">Urdbean</strain>
    </source>
</reference>
<organism evidence="1 2">
    <name type="scientific">Vigna mungo</name>
    <name type="common">Black gram</name>
    <name type="synonym">Phaseolus mungo</name>
    <dbReference type="NCBI Taxonomy" id="3915"/>
    <lineage>
        <taxon>Eukaryota</taxon>
        <taxon>Viridiplantae</taxon>
        <taxon>Streptophyta</taxon>
        <taxon>Embryophyta</taxon>
        <taxon>Tracheophyta</taxon>
        <taxon>Spermatophyta</taxon>
        <taxon>Magnoliopsida</taxon>
        <taxon>eudicotyledons</taxon>
        <taxon>Gunneridae</taxon>
        <taxon>Pentapetalae</taxon>
        <taxon>rosids</taxon>
        <taxon>fabids</taxon>
        <taxon>Fabales</taxon>
        <taxon>Fabaceae</taxon>
        <taxon>Papilionoideae</taxon>
        <taxon>50 kb inversion clade</taxon>
        <taxon>NPAAA clade</taxon>
        <taxon>indigoferoid/millettioid clade</taxon>
        <taxon>Phaseoleae</taxon>
        <taxon>Vigna</taxon>
    </lineage>
</organism>
<dbReference type="InterPro" id="IPR027728">
    <property type="entry name" value="Topless_fam"/>
</dbReference>
<proteinExistence type="predicted"/>
<dbReference type="SUPFAM" id="SSF50978">
    <property type="entry name" value="WD40 repeat-like"/>
    <property type="match status" value="1"/>
</dbReference>
<dbReference type="SMART" id="SM00320">
    <property type="entry name" value="WD40"/>
    <property type="match status" value="2"/>
</dbReference>
<sequence length="316" mass="35642">SSPLMASQMAISSACIPFSSPNSLPSSKPYPLSRTLARALACGSRSSPSQSHLRQPFLPPKLAHLFLSLFLSPLKPSLPERSVFHSYKELYDMLLCFGSYYGAGLCRMYILSNLLQHRANTPGWLDVKSNNCCTSCSLRWSYRSSCTVNPEYYILLLSFVAFLTLFVDYQTLRTVKFAMIENKTNDNQFRPLLSKIQIDAHVGGVNDLAFSHPNKQLCVITCVIQLKVWDAASGSKQYTFEGHEAPVYSVCPHYKENIQFIFSTTLDGKIKAWLYDNLGSRVDYDNLESFGGYGGPMRSYGRMYDSLYFDDVSIYI</sequence>
<dbReference type="EMBL" id="CP144700">
    <property type="protein sequence ID" value="WVZ23429.1"/>
    <property type="molecule type" value="Genomic_DNA"/>
</dbReference>
<keyword evidence="2" id="KW-1185">Reference proteome</keyword>
<dbReference type="InterPro" id="IPR036322">
    <property type="entry name" value="WD40_repeat_dom_sf"/>
</dbReference>
<dbReference type="GO" id="GO:0006355">
    <property type="term" value="P:regulation of DNA-templated transcription"/>
    <property type="evidence" value="ECO:0007669"/>
    <property type="project" value="InterPro"/>
</dbReference>
<dbReference type="Proteomes" id="UP001374535">
    <property type="component" value="Chromosome 1"/>
</dbReference>
<feature type="non-terminal residue" evidence="1">
    <location>
        <position position="1"/>
    </location>
</feature>
<evidence type="ECO:0000313" key="1">
    <source>
        <dbReference type="EMBL" id="WVZ23429.1"/>
    </source>
</evidence>
<evidence type="ECO:0000313" key="2">
    <source>
        <dbReference type="Proteomes" id="UP001374535"/>
    </source>
</evidence>
<dbReference type="PANTHER" id="PTHR44083:SF45">
    <property type="entry name" value="TOPLESS-RELATED PROTEIN 1"/>
    <property type="match status" value="1"/>
</dbReference>